<dbReference type="RefSeq" id="WP_163065909.1">
    <property type="nucleotide sequence ID" value="NZ_CP048649.1"/>
</dbReference>
<evidence type="ECO:0000256" key="2">
    <source>
        <dbReference type="ARBA" id="ARBA00022730"/>
    </source>
</evidence>
<sequence length="583" mass="65512">MAFDGIAIRTIAQELNSKLSGSKLEKIYQPENDELVLHIHSKAGNVKLYLSCNSSNARLHLITEAVPNPPAPLSFCMLLRKHIQGGRITGVFQKDCERIVEIPFETINELGFNVSKKLIIEIMGKHSNIILVDLESGKIIDSIKRISIDVNRIRQILPGKLYEYPPAQDKIPFDLITLEQIQLLCRCTPNKLAKSLLNGIQGLSPIMAEQLTLGLEVSSQVPYGEEESRQTAQLVYENLLNLRQALEADNLRPQVYLNRDGLPVDFHAVPIHSLEEAYLTKAFPELSPAAEFFYSHRSSSNRIRQKSSDLEKAVKNHLDKLYLKKQRLSEDLLKAENSEEYRLYGELLTANLHLFHTGDSQVTLTNYYDGNLITIPLDKKLAPAKNAQHYFKKYGKAKTAVKEKAIQLEDATVEIGYLESLSVFVESVNSVEEIEELRSELVEAGYLRKRKTYGKPVKSKPAPRTYTTSDGFRVLVGRNNKENDHLTFKLASAKDLWFHTKDIPGSHAVLFTEGRPASETAIFEAAAIAASHSKGKDSENVPVDYVPVKYVKKPAGAKPGMVIFTNNRTVYVHPQLPQEKPET</sequence>
<proteinExistence type="inferred from homology"/>
<dbReference type="FunFam" id="2.30.310.10:FF:000004">
    <property type="entry name" value="Fibronectin-binding protein A"/>
    <property type="match status" value="1"/>
</dbReference>
<keyword evidence="1 5" id="KW-0820">tRNA-binding</keyword>
<name>A0A858BSR7_9FIRM</name>
<dbReference type="GO" id="GO:0072344">
    <property type="term" value="P:rescue of stalled ribosome"/>
    <property type="evidence" value="ECO:0007669"/>
    <property type="project" value="UniProtKB-UniRule"/>
</dbReference>
<evidence type="ECO:0000256" key="3">
    <source>
        <dbReference type="ARBA" id="ARBA00022884"/>
    </source>
</evidence>
<comment type="function">
    <text evidence="5">Key component of the ribosome quality control system (RQC), a ribosome-associated complex that mediates the extraction of incompletely synthesized nascent chains from stalled ribosomes and their subsequent degradation. RqcH recruits Ala-charged tRNA, and with RqcP directs the elongation of stalled nascent chains on 50S ribosomal subunits, leading to non-templated C-terminal alanine extensions (Ala tail). The Ala tail promotes nascent chain degradation. May add between 1 and at least 8 Ala residues. Binds to stalled 50S ribosomal subunits.</text>
</comment>
<dbReference type="Pfam" id="PF05670">
    <property type="entry name" value="NFACT-R_1"/>
    <property type="match status" value="1"/>
</dbReference>
<protein>
    <recommendedName>
        <fullName evidence="5">Rqc2 homolog RqcH</fullName>
        <shortName evidence="5">RqcH</shortName>
    </recommendedName>
</protein>
<feature type="domain" description="NFACT RNA-binding" evidence="6">
    <location>
        <begin position="465"/>
        <end position="564"/>
    </location>
</feature>
<reference evidence="7 8" key="1">
    <citation type="submission" date="2020-02" db="EMBL/GenBank/DDBJ databases">
        <authorList>
            <person name="Kim Y.B."/>
            <person name="Roh S.W."/>
        </authorList>
    </citation>
    <scope>NUCLEOTIDE SEQUENCE [LARGE SCALE GENOMIC DNA]</scope>
    <source>
        <strain evidence="7 8">DSM 103574</strain>
    </source>
</reference>
<comment type="similarity">
    <text evidence="5">Belongs to the NEMF family.</text>
</comment>
<dbReference type="GO" id="GO:0043023">
    <property type="term" value="F:ribosomal large subunit binding"/>
    <property type="evidence" value="ECO:0007669"/>
    <property type="project" value="UniProtKB-UniRule"/>
</dbReference>
<keyword evidence="3 5" id="KW-0694">RNA-binding</keyword>
<dbReference type="AlphaFoldDB" id="A0A858BSR7"/>
<keyword evidence="8" id="KW-1185">Reference proteome</keyword>
<evidence type="ECO:0000313" key="7">
    <source>
        <dbReference type="EMBL" id="QIB69021.1"/>
    </source>
</evidence>
<evidence type="ECO:0000313" key="8">
    <source>
        <dbReference type="Proteomes" id="UP000466848"/>
    </source>
</evidence>
<dbReference type="HAMAP" id="MF_00844_B">
    <property type="entry name" value="RqcH_B"/>
    <property type="match status" value="1"/>
</dbReference>
<dbReference type="Gene3D" id="2.30.310.10">
    <property type="entry name" value="ibrinogen binding protein from staphylococcus aureus domain"/>
    <property type="match status" value="1"/>
</dbReference>
<keyword evidence="2 5" id="KW-0699">rRNA-binding</keyword>
<gene>
    <name evidence="5" type="primary">rqcH</name>
    <name evidence="7" type="ORF">Ami103574_06640</name>
</gene>
<dbReference type="PANTHER" id="PTHR15239:SF6">
    <property type="entry name" value="RIBOSOME QUALITY CONTROL COMPLEX SUBUNIT NEMF"/>
    <property type="match status" value="1"/>
</dbReference>
<evidence type="ECO:0000256" key="4">
    <source>
        <dbReference type="ARBA" id="ARBA00022917"/>
    </source>
</evidence>
<dbReference type="KEGG" id="abut:Ami103574_06640"/>
<dbReference type="GO" id="GO:0019843">
    <property type="term" value="F:rRNA binding"/>
    <property type="evidence" value="ECO:0007669"/>
    <property type="project" value="UniProtKB-UniRule"/>
</dbReference>
<evidence type="ECO:0000256" key="5">
    <source>
        <dbReference type="HAMAP-Rule" id="MF_00844"/>
    </source>
</evidence>
<dbReference type="InterPro" id="IPR008532">
    <property type="entry name" value="NFACT_RNA-bd"/>
</dbReference>
<dbReference type="PANTHER" id="PTHR15239">
    <property type="entry name" value="NUCLEAR EXPORT MEDIATOR FACTOR NEMF"/>
    <property type="match status" value="1"/>
</dbReference>
<accession>A0A858BSR7</accession>
<keyword evidence="4 5" id="KW-0648">Protein biosynthesis</keyword>
<dbReference type="InterPro" id="IPR051608">
    <property type="entry name" value="RQC_Subunit_NEMF"/>
</dbReference>
<organism evidence="7 8">
    <name type="scientific">Aminipila butyrica</name>
    <dbReference type="NCBI Taxonomy" id="433296"/>
    <lineage>
        <taxon>Bacteria</taxon>
        <taxon>Bacillati</taxon>
        <taxon>Bacillota</taxon>
        <taxon>Clostridia</taxon>
        <taxon>Peptostreptococcales</taxon>
        <taxon>Anaerovoracaceae</taxon>
        <taxon>Aminipila</taxon>
    </lineage>
</organism>
<dbReference type="GO" id="GO:1990112">
    <property type="term" value="C:RQC complex"/>
    <property type="evidence" value="ECO:0007669"/>
    <property type="project" value="TreeGrafter"/>
</dbReference>
<comment type="subunit">
    <text evidence="5">Associates with stalled 50S ribosomal subunits. Binds to RqcP.</text>
</comment>
<dbReference type="EMBL" id="CP048649">
    <property type="protein sequence ID" value="QIB69021.1"/>
    <property type="molecule type" value="Genomic_DNA"/>
</dbReference>
<dbReference type="Proteomes" id="UP000466848">
    <property type="component" value="Chromosome"/>
</dbReference>
<dbReference type="GO" id="GO:0000049">
    <property type="term" value="F:tRNA binding"/>
    <property type="evidence" value="ECO:0007669"/>
    <property type="project" value="UniProtKB-UniRule"/>
</dbReference>
<evidence type="ECO:0000259" key="6">
    <source>
        <dbReference type="Pfam" id="PF05670"/>
    </source>
</evidence>
<evidence type="ECO:0000256" key="1">
    <source>
        <dbReference type="ARBA" id="ARBA00022555"/>
    </source>
</evidence>
<dbReference type="InterPro" id="IPR043682">
    <property type="entry name" value="RqcH_bacterial"/>
</dbReference>
<dbReference type="Pfam" id="PF05833">
    <property type="entry name" value="NFACT_N"/>
    <property type="match status" value="1"/>
</dbReference>